<evidence type="ECO:0000256" key="3">
    <source>
        <dbReference type="ARBA" id="ARBA00022737"/>
    </source>
</evidence>
<dbReference type="GO" id="GO:0008270">
    <property type="term" value="F:zinc ion binding"/>
    <property type="evidence" value="ECO:0007669"/>
    <property type="project" value="UniProtKB-KW"/>
</dbReference>
<organism evidence="9 10">
    <name type="scientific">Leptotrombidium deliense</name>
    <dbReference type="NCBI Taxonomy" id="299467"/>
    <lineage>
        <taxon>Eukaryota</taxon>
        <taxon>Metazoa</taxon>
        <taxon>Ecdysozoa</taxon>
        <taxon>Arthropoda</taxon>
        <taxon>Chelicerata</taxon>
        <taxon>Arachnida</taxon>
        <taxon>Acari</taxon>
        <taxon>Acariformes</taxon>
        <taxon>Trombidiformes</taxon>
        <taxon>Prostigmata</taxon>
        <taxon>Anystina</taxon>
        <taxon>Parasitengona</taxon>
        <taxon>Trombiculoidea</taxon>
        <taxon>Trombiculidae</taxon>
        <taxon>Leptotrombidium</taxon>
    </lineage>
</organism>
<evidence type="ECO:0000256" key="1">
    <source>
        <dbReference type="ARBA" id="ARBA00004123"/>
    </source>
</evidence>
<evidence type="ECO:0000313" key="9">
    <source>
        <dbReference type="EMBL" id="RWS29750.1"/>
    </source>
</evidence>
<keyword evidence="10" id="KW-1185">Reference proteome</keyword>
<dbReference type="OrthoDB" id="6515518at2759"/>
<dbReference type="InterPro" id="IPR013087">
    <property type="entry name" value="Znf_C2H2_type"/>
</dbReference>
<dbReference type="AlphaFoldDB" id="A0A443SQD4"/>
<proteinExistence type="predicted"/>
<dbReference type="SMART" id="SM00355">
    <property type="entry name" value="ZnF_C2H2"/>
    <property type="match status" value="8"/>
</dbReference>
<feature type="domain" description="C2H2-type" evidence="8">
    <location>
        <begin position="349"/>
        <end position="377"/>
    </location>
</feature>
<keyword evidence="2" id="KW-0479">Metal-binding</keyword>
<dbReference type="GO" id="GO:0005634">
    <property type="term" value="C:nucleus"/>
    <property type="evidence" value="ECO:0007669"/>
    <property type="project" value="UniProtKB-SubCell"/>
</dbReference>
<reference evidence="9 10" key="1">
    <citation type="journal article" date="2018" name="Gigascience">
        <title>Genomes of trombidid mites reveal novel predicted allergens and laterally-transferred genes associated with secondary metabolism.</title>
        <authorList>
            <person name="Dong X."/>
            <person name="Chaisiri K."/>
            <person name="Xia D."/>
            <person name="Armstrong S.D."/>
            <person name="Fang Y."/>
            <person name="Donnelly M.J."/>
            <person name="Kadowaki T."/>
            <person name="McGarry J.W."/>
            <person name="Darby A.C."/>
            <person name="Makepeace B.L."/>
        </authorList>
    </citation>
    <scope>NUCLEOTIDE SEQUENCE [LARGE SCALE GENOMIC DNA]</scope>
    <source>
        <strain evidence="9">UoL-UT</strain>
    </source>
</reference>
<dbReference type="GO" id="GO:0000978">
    <property type="term" value="F:RNA polymerase II cis-regulatory region sequence-specific DNA binding"/>
    <property type="evidence" value="ECO:0007669"/>
    <property type="project" value="TreeGrafter"/>
</dbReference>
<evidence type="ECO:0000256" key="5">
    <source>
        <dbReference type="ARBA" id="ARBA00022833"/>
    </source>
</evidence>
<dbReference type="STRING" id="299467.A0A443SQD4"/>
<protein>
    <recommendedName>
        <fullName evidence="8">C2H2-type domain-containing protein</fullName>
    </recommendedName>
</protein>
<comment type="caution">
    <text evidence="9">The sequence shown here is derived from an EMBL/GenBank/DDBJ whole genome shotgun (WGS) entry which is preliminary data.</text>
</comment>
<keyword evidence="3" id="KW-0677">Repeat</keyword>
<evidence type="ECO:0000259" key="8">
    <source>
        <dbReference type="PROSITE" id="PS50157"/>
    </source>
</evidence>
<dbReference type="PANTHER" id="PTHR24390:SF79">
    <property type="entry name" value="ASPARAGINE-RICH ZINC FINGER PROTEIN AZF1"/>
    <property type="match status" value="1"/>
</dbReference>
<name>A0A443SQD4_9ACAR</name>
<gene>
    <name evidence="9" type="ORF">B4U80_13640</name>
</gene>
<dbReference type="EMBL" id="NCKV01000785">
    <property type="protein sequence ID" value="RWS29750.1"/>
    <property type="molecule type" value="Genomic_DNA"/>
</dbReference>
<dbReference type="PROSITE" id="PS00028">
    <property type="entry name" value="ZINC_FINGER_C2H2_1"/>
    <property type="match status" value="1"/>
</dbReference>
<evidence type="ECO:0000313" key="10">
    <source>
        <dbReference type="Proteomes" id="UP000288716"/>
    </source>
</evidence>
<dbReference type="Proteomes" id="UP000288716">
    <property type="component" value="Unassembled WGS sequence"/>
</dbReference>
<keyword evidence="6" id="KW-0539">Nucleus</keyword>
<dbReference type="GO" id="GO:0006357">
    <property type="term" value="P:regulation of transcription by RNA polymerase II"/>
    <property type="evidence" value="ECO:0007669"/>
    <property type="project" value="TreeGrafter"/>
</dbReference>
<accession>A0A443SQD4</accession>
<sequence length="852" mass="98939">MNICLFCDFSSDWDGLKKHLMQHMQLPYMCSVCDRNVSRDEKIACEVHVEPPVFDSDELDFTMYWVWSFIEYSKSDLMKYAKKPMYCCVVCEKVKKVGINNCMDNSQFDAKFDLTAIRDHLKSHLRYFRYYCNDCKFIAPRATLRKHVKNVHNHEDVERVIRHSTPLRKLEHLIEIVKGNFLALRKQYLQENQTENNGKNAVVALENGQCGNQNCDNLEPHTYSMEQVNDESNGSVNENRSVEFMIKNCDLKPCTVSVCRLSDEEIAKFKVDLSRCINAENIEDNIDFDLVVNEKIEEVAMDIPDAIVDENVEFDSNQTFICVFCNDKELKSYQVAYKHYQVHLDYYPYKCSICDEVNLSLNCLFQHFKDQHENEKKATFQHCENDVISKWIKSFLTQQVKNSGPTTIKSSCPVCEALHKDILSLPLYSSNSKALVTHVLKHLCYEPFVCIECMKQEKIVTFNLIAHQKTYYHVLKFHKEKASTDLTLIMKKLRRIGRLERFIEQYLAVKEIKYKDDVHRRIPNFIVANYEKKMNEKKDRLAINLEKPTSVKCSNSEIIPPKKQIPHCAINKLISNKPIPNPTSKESNLTEKLMIENPPLIISVSPCDEQVSENPYLCRYFCVFCEAKTYFTSKLDACSHLAEHLNYFPVVCLLCSNKFADLKSLMAHHSEVHAATTSPWGDDPSASLLYVVNEDEDTEKWIEDFLDFQNSGSSWNLFSASFQHNCFVCKRLLNEFPTMFTHFLTDTSLQQHVHRHLNYYPYECIICKNENRVTRFALIDSLASDHLAKHGISYCVESASTFFLKTLTIKSLEMLISEAVVKISLPETVVENKLSLKESIVFFMVHPKFICQ</sequence>
<dbReference type="VEuPathDB" id="VectorBase:LDEU002290"/>
<dbReference type="PROSITE" id="PS50157">
    <property type="entry name" value="ZINC_FINGER_C2H2_2"/>
    <property type="match status" value="1"/>
</dbReference>
<evidence type="ECO:0000256" key="7">
    <source>
        <dbReference type="PROSITE-ProRule" id="PRU00042"/>
    </source>
</evidence>
<dbReference type="GO" id="GO:0003700">
    <property type="term" value="F:DNA-binding transcription factor activity"/>
    <property type="evidence" value="ECO:0007669"/>
    <property type="project" value="TreeGrafter"/>
</dbReference>
<keyword evidence="5" id="KW-0862">Zinc</keyword>
<evidence type="ECO:0000256" key="4">
    <source>
        <dbReference type="ARBA" id="ARBA00022771"/>
    </source>
</evidence>
<evidence type="ECO:0000256" key="6">
    <source>
        <dbReference type="ARBA" id="ARBA00023242"/>
    </source>
</evidence>
<evidence type="ECO:0000256" key="2">
    <source>
        <dbReference type="ARBA" id="ARBA00022723"/>
    </source>
</evidence>
<dbReference type="PANTHER" id="PTHR24390">
    <property type="entry name" value="ZINC FINGER PROTEIN"/>
    <property type="match status" value="1"/>
</dbReference>
<keyword evidence="4 7" id="KW-0863">Zinc-finger</keyword>
<comment type="subcellular location">
    <subcellularLocation>
        <location evidence="1">Nucleus</location>
    </subcellularLocation>
</comment>